<feature type="compositionally biased region" description="Basic and acidic residues" evidence="3">
    <location>
        <begin position="95"/>
        <end position="113"/>
    </location>
</feature>
<comment type="caution">
    <text evidence="4">The sequence shown here is derived from an EMBL/GenBank/DDBJ whole genome shotgun (WGS) entry which is preliminary data.</text>
</comment>
<dbReference type="OrthoDB" id="687110at2759"/>
<protein>
    <submittedName>
        <fullName evidence="4">Uncharacterized protein</fullName>
    </submittedName>
</protein>
<keyword evidence="1" id="KW-0813">Transport</keyword>
<reference evidence="4 5" key="1">
    <citation type="submission" date="2020-10" db="EMBL/GenBank/DDBJ databases">
        <title>The Coptis chinensis genome and diversification of protoberbering-type alkaloids.</title>
        <authorList>
            <person name="Wang B."/>
            <person name="Shu S."/>
            <person name="Song C."/>
            <person name="Liu Y."/>
        </authorList>
    </citation>
    <scope>NUCLEOTIDE SEQUENCE [LARGE SCALE GENOMIC DNA]</scope>
    <source>
        <strain evidence="4">HL-2020</strain>
        <tissue evidence="4">Leaf</tissue>
    </source>
</reference>
<evidence type="ECO:0000256" key="3">
    <source>
        <dbReference type="SAM" id="MobiDB-lite"/>
    </source>
</evidence>
<gene>
    <name evidence="4" type="ORF">IFM89_017437</name>
</gene>
<dbReference type="EMBL" id="JADFTS010000008">
    <property type="protein sequence ID" value="KAF9592818.1"/>
    <property type="molecule type" value="Genomic_DNA"/>
</dbReference>
<evidence type="ECO:0000256" key="1">
    <source>
        <dbReference type="ARBA" id="ARBA00022448"/>
    </source>
</evidence>
<dbReference type="Proteomes" id="UP000631114">
    <property type="component" value="Unassembled WGS sequence"/>
</dbReference>
<evidence type="ECO:0000313" key="4">
    <source>
        <dbReference type="EMBL" id="KAF9592818.1"/>
    </source>
</evidence>
<keyword evidence="2" id="KW-0341">Growth regulation</keyword>
<proteinExistence type="predicted"/>
<feature type="region of interest" description="Disordered" evidence="3">
    <location>
        <begin position="95"/>
        <end position="119"/>
    </location>
</feature>
<sequence length="316" mass="35287">MYGYQSNIYDWIIKMPLLEILFQDIGIDQAQLFNVDIKDESLKRERKFSHTIPSSSAQSSPPNKKLHKGEASQETVGLSLSDELTELPNLKLCQEKTRSDFDGDRSGNQKKVADSYPPTIKGEPCDWSRSIYQVNYPQNSLAAQSSAHSTEPLGAHVHPLYSNNIFLLLNSGVSTDNQHTSQLSMAIISTEEPTKGNEAQEAMCLKEDENTGDQCHDALENGDNEIVMAALLNDRNSNLNVLENESLPFIKSSPGWKDVESNEIFRSMPQKPHFRPLQKKPELLREGKALGLMACFGLRLSGAANRSEKKQTAKCF</sequence>
<accession>A0A835H753</accession>
<organism evidence="4 5">
    <name type="scientific">Coptis chinensis</name>
    <dbReference type="NCBI Taxonomy" id="261450"/>
    <lineage>
        <taxon>Eukaryota</taxon>
        <taxon>Viridiplantae</taxon>
        <taxon>Streptophyta</taxon>
        <taxon>Embryophyta</taxon>
        <taxon>Tracheophyta</taxon>
        <taxon>Spermatophyta</taxon>
        <taxon>Magnoliopsida</taxon>
        <taxon>Ranunculales</taxon>
        <taxon>Ranunculaceae</taxon>
        <taxon>Coptidoideae</taxon>
        <taxon>Coptis</taxon>
    </lineage>
</organism>
<feature type="region of interest" description="Disordered" evidence="3">
    <location>
        <begin position="46"/>
        <end position="72"/>
    </location>
</feature>
<dbReference type="InterPro" id="IPR007930">
    <property type="entry name" value="DUF724"/>
</dbReference>
<evidence type="ECO:0000313" key="5">
    <source>
        <dbReference type="Proteomes" id="UP000631114"/>
    </source>
</evidence>
<keyword evidence="5" id="KW-1185">Reference proteome</keyword>
<evidence type="ECO:0000256" key="2">
    <source>
        <dbReference type="ARBA" id="ARBA00022604"/>
    </source>
</evidence>
<dbReference type="Pfam" id="PF05266">
    <property type="entry name" value="DUF724"/>
    <property type="match status" value="1"/>
</dbReference>
<feature type="compositionally biased region" description="Polar residues" evidence="3">
    <location>
        <begin position="51"/>
        <end position="62"/>
    </location>
</feature>
<dbReference type="AlphaFoldDB" id="A0A835H753"/>
<name>A0A835H753_9MAGN</name>